<organism evidence="8 9">
    <name type="scientific">Hyphopichia burtonii NRRL Y-1933</name>
    <dbReference type="NCBI Taxonomy" id="984485"/>
    <lineage>
        <taxon>Eukaryota</taxon>
        <taxon>Fungi</taxon>
        <taxon>Dikarya</taxon>
        <taxon>Ascomycota</taxon>
        <taxon>Saccharomycotina</taxon>
        <taxon>Pichiomycetes</taxon>
        <taxon>Debaryomycetaceae</taxon>
        <taxon>Hyphopichia</taxon>
    </lineage>
</organism>
<dbReference type="GO" id="GO:0004198">
    <property type="term" value="F:calcium-dependent cysteine-type endopeptidase activity"/>
    <property type="evidence" value="ECO:0007669"/>
    <property type="project" value="InterPro"/>
</dbReference>
<dbReference type="GeneID" id="30994659"/>
<dbReference type="SUPFAM" id="SSF54001">
    <property type="entry name" value="Cysteine proteinases"/>
    <property type="match status" value="1"/>
</dbReference>
<evidence type="ECO:0000313" key="9">
    <source>
        <dbReference type="Proteomes" id="UP000095085"/>
    </source>
</evidence>
<dbReference type="Proteomes" id="UP000095085">
    <property type="component" value="Unassembled WGS sequence"/>
</dbReference>
<dbReference type="STRING" id="984485.A0A1E4RL22"/>
<feature type="domain" description="Calpain catalytic" evidence="7">
    <location>
        <begin position="140"/>
        <end position="324"/>
    </location>
</feature>
<protein>
    <recommendedName>
        <fullName evidence="5">Cysteine protease RIM13</fullName>
    </recommendedName>
</protein>
<comment type="similarity">
    <text evidence="1">Belongs to the peptidase C2 family. PalB/RIM13 subfamily.</text>
</comment>
<dbReference type="RefSeq" id="XP_020077003.1">
    <property type="nucleotide sequence ID" value="XM_020220109.1"/>
</dbReference>
<dbReference type="GO" id="GO:0006508">
    <property type="term" value="P:proteolysis"/>
    <property type="evidence" value="ECO:0007669"/>
    <property type="project" value="UniProtKB-KW"/>
</dbReference>
<sequence>MESNVKLDECYSLIECCYFQNVLNDIPQSKKTCLSVIKLLNHLSKLSSDGDSIRFLSKLCLELYEVISKNGNASFLSPNDKICWISSKIDSNFYYPIIDHKFHTRELYAAKYDDLELPSHFSVSYKPIDLVNWGTDHLDSLYQDLLTNCSFVSAMLSIIEINQFQRLLELVTPHKPNENYLVTFNFNGCKRLVRIDNKFPIVIDNPHRNLFIKSFDKNDLLWPALIEKAFLKVMGNGYNFKGSNMSIDTYMLIGWLPEIIRMKNGILPNNFDQLWRFHQSGLITLGVGTSGLNDDCISRLKLISYHDYVIYLYDEDSITLKNPWISNENKIDRMIKLQKFDLRFISYLYINWNPEKLFKFHSNYNFVSNKIDQDTVHWYKKPQFYLYNPTADEEEIWLMLESHIQHVNSTTHINLSIFKTEHGEKVMLPNQYLLLKNCEINNTRIILLKFKLKPKEFYTIVVSGPPLNSFTLSLFNNISEEFKLAKSPFKYNQVLPLINDEWNFLNDGGNWSLSTFLSNPQYELEIKQDTTNMLILLFSESNQRDINFHLFYSDDKNVPLRNFDKSKLIFNESYTSTSHFHDIKNLKPGSYKLILSSYNIGPESPYTLSILHDTSLDNVKITKFSNRLGLFLNSTKFDWDHNNRMKIYFKTDGSNCNFSIHLKHSNNTSSIESISDYRPAMRGSVFNAQTEEPIQINEQWNDSVYGIHIDCKTDFPGVYILLVERFEAGLGTCIVDVGCDKQFSLG</sequence>
<accession>A0A1E4RL22</accession>
<feature type="active site" evidence="6">
    <location>
        <position position="306"/>
    </location>
</feature>
<keyword evidence="2 6" id="KW-0645">Protease</keyword>
<dbReference type="SUPFAM" id="SSF49758">
    <property type="entry name" value="Calpain large subunit, middle domain (domain III)"/>
    <property type="match status" value="2"/>
</dbReference>
<dbReference type="InterPro" id="IPR022682">
    <property type="entry name" value="Calpain_domain_III"/>
</dbReference>
<dbReference type="AlphaFoldDB" id="A0A1E4RL22"/>
<name>A0A1E4RL22_9ASCO</name>
<evidence type="ECO:0000256" key="4">
    <source>
        <dbReference type="ARBA" id="ARBA00022807"/>
    </source>
</evidence>
<dbReference type="InterPro" id="IPR001300">
    <property type="entry name" value="Peptidase_C2_calpain_cat"/>
</dbReference>
<evidence type="ECO:0000313" key="8">
    <source>
        <dbReference type="EMBL" id="ODV67936.1"/>
    </source>
</evidence>
<evidence type="ECO:0000256" key="6">
    <source>
        <dbReference type="PROSITE-ProRule" id="PRU00239"/>
    </source>
</evidence>
<feature type="active site" evidence="6">
    <location>
        <position position="149"/>
    </location>
</feature>
<evidence type="ECO:0000259" key="7">
    <source>
        <dbReference type="PROSITE" id="PS50203"/>
    </source>
</evidence>
<dbReference type="OrthoDB" id="167576at2759"/>
<dbReference type="PANTHER" id="PTHR46143:SF1">
    <property type="entry name" value="CALPAIN-7"/>
    <property type="match status" value="1"/>
</dbReference>
<dbReference type="InterPro" id="IPR038765">
    <property type="entry name" value="Papain-like_cys_pep_sf"/>
</dbReference>
<dbReference type="EMBL" id="KV454540">
    <property type="protein sequence ID" value="ODV67936.1"/>
    <property type="molecule type" value="Genomic_DNA"/>
</dbReference>
<gene>
    <name evidence="8" type="ORF">HYPBUDRAFT_148234</name>
</gene>
<proteinExistence type="inferred from homology"/>
<keyword evidence="3 6" id="KW-0378">Hydrolase</keyword>
<dbReference type="InterPro" id="IPR051297">
    <property type="entry name" value="PalB/RIM13"/>
</dbReference>
<evidence type="ECO:0000256" key="5">
    <source>
        <dbReference type="ARBA" id="ARBA00042255"/>
    </source>
</evidence>
<evidence type="ECO:0000256" key="1">
    <source>
        <dbReference type="ARBA" id="ARBA00010193"/>
    </source>
</evidence>
<keyword evidence="4 6" id="KW-0788">Thiol protease</keyword>
<dbReference type="Pfam" id="PF00648">
    <property type="entry name" value="Peptidase_C2"/>
    <property type="match status" value="1"/>
</dbReference>
<dbReference type="SMART" id="SM00230">
    <property type="entry name" value="CysPc"/>
    <property type="match status" value="1"/>
</dbReference>
<feature type="active site" evidence="6">
    <location>
        <position position="322"/>
    </location>
</feature>
<dbReference type="InterPro" id="IPR022683">
    <property type="entry name" value="Calpain_III"/>
</dbReference>
<dbReference type="Gene3D" id="2.60.120.380">
    <property type="match status" value="1"/>
</dbReference>
<dbReference type="PANTHER" id="PTHR46143">
    <property type="entry name" value="CALPAIN-7"/>
    <property type="match status" value="1"/>
</dbReference>
<dbReference type="InterPro" id="IPR036213">
    <property type="entry name" value="Calpain_III_sf"/>
</dbReference>
<dbReference type="Pfam" id="PF01067">
    <property type="entry name" value="Calpain_III"/>
    <property type="match status" value="1"/>
</dbReference>
<dbReference type="PROSITE" id="PS50203">
    <property type="entry name" value="CALPAIN_CAT"/>
    <property type="match status" value="1"/>
</dbReference>
<evidence type="ECO:0000256" key="3">
    <source>
        <dbReference type="ARBA" id="ARBA00022801"/>
    </source>
</evidence>
<dbReference type="SMART" id="SM00720">
    <property type="entry name" value="calpain_III"/>
    <property type="match status" value="1"/>
</dbReference>
<evidence type="ECO:0000256" key="2">
    <source>
        <dbReference type="ARBA" id="ARBA00022670"/>
    </source>
</evidence>
<reference evidence="9" key="1">
    <citation type="submission" date="2016-05" db="EMBL/GenBank/DDBJ databases">
        <title>Comparative genomics of biotechnologically important yeasts.</title>
        <authorList>
            <consortium name="DOE Joint Genome Institute"/>
            <person name="Riley R."/>
            <person name="Haridas S."/>
            <person name="Wolfe K.H."/>
            <person name="Lopes M.R."/>
            <person name="Hittinger C.T."/>
            <person name="Goker M."/>
            <person name="Salamov A."/>
            <person name="Wisecaver J."/>
            <person name="Long T.M."/>
            <person name="Aerts A.L."/>
            <person name="Barry K."/>
            <person name="Choi C."/>
            <person name="Clum A."/>
            <person name="Coughlan A.Y."/>
            <person name="Deshpande S."/>
            <person name="Douglass A.P."/>
            <person name="Hanson S.J."/>
            <person name="Klenk H.-P."/>
            <person name="Labutti K."/>
            <person name="Lapidus A."/>
            <person name="Lindquist E."/>
            <person name="Lipzen A."/>
            <person name="Meier-Kolthoff J.P."/>
            <person name="Ohm R.A."/>
            <person name="Otillar R.P."/>
            <person name="Pangilinan J."/>
            <person name="Peng Y."/>
            <person name="Rokas A."/>
            <person name="Rosa C.A."/>
            <person name="Scheuner C."/>
            <person name="Sibirny A.A."/>
            <person name="Slot J.C."/>
            <person name="Stielow J.B."/>
            <person name="Sun H."/>
            <person name="Kurtzman C.P."/>
            <person name="Blackwell M."/>
            <person name="Grigoriev I.V."/>
            <person name="Jeffries T.W."/>
        </authorList>
    </citation>
    <scope>NUCLEOTIDE SEQUENCE [LARGE SCALE GENOMIC DNA]</scope>
    <source>
        <strain evidence="9">NRRL Y-1933</strain>
    </source>
</reference>
<keyword evidence="9" id="KW-1185">Reference proteome</keyword>